<keyword evidence="2" id="KW-1185">Reference proteome</keyword>
<dbReference type="Proteomes" id="UP000017836">
    <property type="component" value="Unassembled WGS sequence"/>
</dbReference>
<dbReference type="EMBL" id="KI397501">
    <property type="protein sequence ID" value="ERM95081.1"/>
    <property type="molecule type" value="Genomic_DNA"/>
</dbReference>
<gene>
    <name evidence="1" type="ORF">AMTR_s00009p00254200</name>
</gene>
<sequence>MQTTITISTSQFHGLLSPALANSNVGSSTDTTGLNFQLTWSFCPKKLVNVYLQQALLALVSIGRLEPRPGRRGPCPDWTEAGLTHSKRRVFGGPNPKIAVGPLAHGNGVQSQHLRVRRERGRRLGPNFRHPQSFQKVA</sequence>
<accession>W1NHX9</accession>
<reference evidence="2" key="1">
    <citation type="journal article" date="2013" name="Science">
        <title>The Amborella genome and the evolution of flowering plants.</title>
        <authorList>
            <consortium name="Amborella Genome Project"/>
        </authorList>
    </citation>
    <scope>NUCLEOTIDE SEQUENCE [LARGE SCALE GENOMIC DNA]</scope>
</reference>
<dbReference type="AlphaFoldDB" id="W1NHX9"/>
<dbReference type="HOGENOM" id="CLU_1857947_0_0_1"/>
<protein>
    <submittedName>
        <fullName evidence="1">Uncharacterized protein</fullName>
    </submittedName>
</protein>
<dbReference type="Gramene" id="ERM95081">
    <property type="protein sequence ID" value="ERM95081"/>
    <property type="gene ID" value="AMTR_s00009p00254200"/>
</dbReference>
<evidence type="ECO:0000313" key="1">
    <source>
        <dbReference type="EMBL" id="ERM95081.1"/>
    </source>
</evidence>
<name>W1NHX9_AMBTC</name>
<organism evidence="1 2">
    <name type="scientific">Amborella trichopoda</name>
    <dbReference type="NCBI Taxonomy" id="13333"/>
    <lineage>
        <taxon>Eukaryota</taxon>
        <taxon>Viridiplantae</taxon>
        <taxon>Streptophyta</taxon>
        <taxon>Embryophyta</taxon>
        <taxon>Tracheophyta</taxon>
        <taxon>Spermatophyta</taxon>
        <taxon>Magnoliopsida</taxon>
        <taxon>Amborellales</taxon>
        <taxon>Amborellaceae</taxon>
        <taxon>Amborella</taxon>
    </lineage>
</organism>
<evidence type="ECO:0000313" key="2">
    <source>
        <dbReference type="Proteomes" id="UP000017836"/>
    </source>
</evidence>
<proteinExistence type="predicted"/>